<evidence type="ECO:0000256" key="1">
    <source>
        <dbReference type="PROSITE-ProRule" id="PRU00339"/>
    </source>
</evidence>
<name>A0A4Y8WDF4_9VIBR</name>
<dbReference type="PANTHER" id="PTHR44809:SF1">
    <property type="entry name" value="PROTEIN O-MANNOSYL-TRANSFERASE TMTC1"/>
    <property type="match status" value="1"/>
</dbReference>
<dbReference type="InterPro" id="IPR013360">
    <property type="entry name" value="Pilus_4_PilW"/>
</dbReference>
<dbReference type="InterPro" id="IPR011990">
    <property type="entry name" value="TPR-like_helical_dom_sf"/>
</dbReference>
<dbReference type="SUPFAM" id="SSF48452">
    <property type="entry name" value="TPR-like"/>
    <property type="match status" value="1"/>
</dbReference>
<feature type="repeat" description="TPR" evidence="1">
    <location>
        <begin position="34"/>
        <end position="67"/>
    </location>
</feature>
<protein>
    <submittedName>
        <fullName evidence="3">Type IV pilus biogenesis/stability protein PilW</fullName>
    </submittedName>
</protein>
<gene>
    <name evidence="3" type="primary">pilW</name>
    <name evidence="3" type="ORF">ELS82_16075</name>
</gene>
<dbReference type="OrthoDB" id="9814042at2"/>
<dbReference type="RefSeq" id="WP_134836376.1">
    <property type="nucleotide sequence ID" value="NZ_SATR01000025.1"/>
</dbReference>
<evidence type="ECO:0000313" key="4">
    <source>
        <dbReference type="Proteomes" id="UP000297753"/>
    </source>
</evidence>
<reference evidence="3 4" key="1">
    <citation type="submission" date="2019-01" db="EMBL/GenBank/DDBJ databases">
        <title>Vibrio BEI176 sp. nov, a marine bacterium isolated from China: eastern marignal seas.</title>
        <authorList>
            <person name="Li B."/>
        </authorList>
    </citation>
    <scope>NUCLEOTIDE SEQUENCE [LARGE SCALE GENOMIC DNA]</scope>
    <source>
        <strain evidence="3 4">BEI176</strain>
    </source>
</reference>
<dbReference type="SMART" id="SM00028">
    <property type="entry name" value="TPR"/>
    <property type="match status" value="4"/>
</dbReference>
<dbReference type="Pfam" id="PF14559">
    <property type="entry name" value="TPR_19"/>
    <property type="match status" value="1"/>
</dbReference>
<dbReference type="NCBIfam" id="TIGR02521">
    <property type="entry name" value="type_IV_pilW"/>
    <property type="match status" value="1"/>
</dbReference>
<sequence length="236" mass="27400">MRLVLLTISLLLNGCMTVEAPSNNIVESKPRDRSEARIELGIGYLKQGNMIKARENFEIALQHDPNYYRAQLSLAHYFEQVGETRSAQSLYSTALKQHPDNGDVLNNYGTFLCRQEHYDQADDLFNQAIKQPSYYLIPMSYENAAICSLKSGNKQRAQEYFQRALAHQPERPMSLLNLAKLEIENEEYTEARLRLLRFHQRYGVKKSSLNLLIKLEQQAGNKVLEDKYRRQLDRLD</sequence>
<feature type="repeat" description="TPR" evidence="1">
    <location>
        <begin position="138"/>
        <end position="171"/>
    </location>
</feature>
<dbReference type="Pfam" id="PF13432">
    <property type="entry name" value="TPR_16"/>
    <property type="match status" value="1"/>
</dbReference>
<dbReference type="Proteomes" id="UP000297753">
    <property type="component" value="Unassembled WGS sequence"/>
</dbReference>
<dbReference type="AlphaFoldDB" id="A0A4Y8WDF4"/>
<dbReference type="PROSITE" id="PS50005">
    <property type="entry name" value="TPR"/>
    <property type="match status" value="3"/>
</dbReference>
<feature type="repeat" description="TPR" evidence="1">
    <location>
        <begin position="68"/>
        <end position="101"/>
    </location>
</feature>
<evidence type="ECO:0000313" key="3">
    <source>
        <dbReference type="EMBL" id="TFH90645.1"/>
    </source>
</evidence>
<keyword evidence="4" id="KW-1185">Reference proteome</keyword>
<feature type="signal peptide" evidence="2">
    <location>
        <begin position="1"/>
        <end position="20"/>
    </location>
</feature>
<accession>A0A4Y8WDF4</accession>
<keyword evidence="1" id="KW-0802">TPR repeat</keyword>
<dbReference type="InterPro" id="IPR019734">
    <property type="entry name" value="TPR_rpt"/>
</dbReference>
<comment type="caution">
    <text evidence="3">The sequence shown here is derived from an EMBL/GenBank/DDBJ whole genome shotgun (WGS) entry which is preliminary data.</text>
</comment>
<organism evidence="3 4">
    <name type="scientific">Vibrio ouci</name>
    <dbReference type="NCBI Taxonomy" id="2499078"/>
    <lineage>
        <taxon>Bacteria</taxon>
        <taxon>Pseudomonadati</taxon>
        <taxon>Pseudomonadota</taxon>
        <taxon>Gammaproteobacteria</taxon>
        <taxon>Vibrionales</taxon>
        <taxon>Vibrionaceae</taxon>
        <taxon>Vibrio</taxon>
    </lineage>
</organism>
<dbReference type="EMBL" id="SATR01000025">
    <property type="protein sequence ID" value="TFH90645.1"/>
    <property type="molecule type" value="Genomic_DNA"/>
</dbReference>
<dbReference type="InterPro" id="IPR052943">
    <property type="entry name" value="TMTC_O-mannosyl-trnsfr"/>
</dbReference>
<feature type="chain" id="PRO_5021286125" evidence="2">
    <location>
        <begin position="21"/>
        <end position="236"/>
    </location>
</feature>
<dbReference type="Gene3D" id="1.25.40.10">
    <property type="entry name" value="Tetratricopeptide repeat domain"/>
    <property type="match status" value="1"/>
</dbReference>
<evidence type="ECO:0000256" key="2">
    <source>
        <dbReference type="SAM" id="SignalP"/>
    </source>
</evidence>
<keyword evidence="2" id="KW-0732">Signal</keyword>
<dbReference type="PANTHER" id="PTHR44809">
    <property type="match status" value="1"/>
</dbReference>
<proteinExistence type="predicted"/>